<keyword evidence="3" id="KW-1185">Reference proteome</keyword>
<dbReference type="AlphaFoldDB" id="A0A4C1V627"/>
<feature type="region of interest" description="Disordered" evidence="1">
    <location>
        <begin position="1"/>
        <end position="25"/>
    </location>
</feature>
<reference evidence="2 3" key="1">
    <citation type="journal article" date="2019" name="Commun. Biol.">
        <title>The bagworm genome reveals a unique fibroin gene that provides high tensile strength.</title>
        <authorList>
            <person name="Kono N."/>
            <person name="Nakamura H."/>
            <person name="Ohtoshi R."/>
            <person name="Tomita M."/>
            <person name="Numata K."/>
            <person name="Arakawa K."/>
        </authorList>
    </citation>
    <scope>NUCLEOTIDE SEQUENCE [LARGE SCALE GENOMIC DNA]</scope>
</reference>
<gene>
    <name evidence="2" type="ORF">EVAR_23297_1</name>
</gene>
<feature type="compositionally biased region" description="Basic and acidic residues" evidence="1">
    <location>
        <begin position="1"/>
        <end position="16"/>
    </location>
</feature>
<organism evidence="2 3">
    <name type="scientific">Eumeta variegata</name>
    <name type="common">Bagworm moth</name>
    <name type="synonym">Eumeta japonica</name>
    <dbReference type="NCBI Taxonomy" id="151549"/>
    <lineage>
        <taxon>Eukaryota</taxon>
        <taxon>Metazoa</taxon>
        <taxon>Ecdysozoa</taxon>
        <taxon>Arthropoda</taxon>
        <taxon>Hexapoda</taxon>
        <taxon>Insecta</taxon>
        <taxon>Pterygota</taxon>
        <taxon>Neoptera</taxon>
        <taxon>Endopterygota</taxon>
        <taxon>Lepidoptera</taxon>
        <taxon>Glossata</taxon>
        <taxon>Ditrysia</taxon>
        <taxon>Tineoidea</taxon>
        <taxon>Psychidae</taxon>
        <taxon>Oiketicinae</taxon>
        <taxon>Eumeta</taxon>
    </lineage>
</organism>
<evidence type="ECO:0000256" key="1">
    <source>
        <dbReference type="SAM" id="MobiDB-lite"/>
    </source>
</evidence>
<sequence length="275" mass="29949">MTCKERRTTVPAERARTARAGPAPAPAGPCPTLFNGTIVTLALSPACVLAPFTLGSLAHHILSCYNNCSIYIPQNRDTYTLTGSFLWSYVKQIGSSTPRVISDAHRPCALLGKCCVRLSCCPVIVKATHFCNWVIISGVIIAYEQGERPVLAKSAHGIEINREKKLGRVDYGVYQFVEIQQIVLLVTVFDSCTKTIVTGGSIEIEVETKYAPRIDSFEEPEIGNVTGVKIQYGIGIKIKSDTGIVIRDVTGRKLKTGTRVGSTARSMYTEHVLCP</sequence>
<accession>A0A4C1V627</accession>
<evidence type="ECO:0000313" key="2">
    <source>
        <dbReference type="EMBL" id="GBP33950.1"/>
    </source>
</evidence>
<comment type="caution">
    <text evidence="2">The sequence shown here is derived from an EMBL/GenBank/DDBJ whole genome shotgun (WGS) entry which is preliminary data.</text>
</comment>
<proteinExistence type="predicted"/>
<dbReference type="Proteomes" id="UP000299102">
    <property type="component" value="Unassembled WGS sequence"/>
</dbReference>
<dbReference type="EMBL" id="BGZK01000281">
    <property type="protein sequence ID" value="GBP33950.1"/>
    <property type="molecule type" value="Genomic_DNA"/>
</dbReference>
<name>A0A4C1V627_EUMVA</name>
<evidence type="ECO:0000313" key="3">
    <source>
        <dbReference type="Proteomes" id="UP000299102"/>
    </source>
</evidence>
<protein>
    <submittedName>
        <fullName evidence="2">Uncharacterized protein</fullName>
    </submittedName>
</protein>